<dbReference type="PROSITE" id="PS52011">
    <property type="entry name" value="PEPTIDASE_M2"/>
    <property type="match status" value="1"/>
</dbReference>
<dbReference type="Pfam" id="PF01401">
    <property type="entry name" value="Peptidase_M2"/>
    <property type="match status" value="1"/>
</dbReference>
<dbReference type="PANTHER" id="PTHR10514">
    <property type="entry name" value="ANGIOTENSIN-CONVERTING ENZYME"/>
    <property type="match status" value="1"/>
</dbReference>
<name>T1BEC5_9ZZZZ</name>
<feature type="non-terminal residue" evidence="4">
    <location>
        <position position="1"/>
    </location>
</feature>
<keyword evidence="1" id="KW-0732">Signal</keyword>
<dbReference type="GO" id="GO:0008241">
    <property type="term" value="F:peptidyl-dipeptidase activity"/>
    <property type="evidence" value="ECO:0007669"/>
    <property type="project" value="InterPro"/>
</dbReference>
<dbReference type="GO" id="GO:0006508">
    <property type="term" value="P:proteolysis"/>
    <property type="evidence" value="ECO:0007669"/>
    <property type="project" value="InterPro"/>
</dbReference>
<proteinExistence type="predicted"/>
<reference evidence="4" key="2">
    <citation type="journal article" date="2014" name="ISME J.">
        <title>Microbial stratification in low pH oxic and suboxic macroscopic growths along an acid mine drainage.</title>
        <authorList>
            <person name="Mendez-Garcia C."/>
            <person name="Mesa V."/>
            <person name="Sprenger R.R."/>
            <person name="Richter M."/>
            <person name="Diez M.S."/>
            <person name="Solano J."/>
            <person name="Bargiela R."/>
            <person name="Golyshina O.V."/>
            <person name="Manteca A."/>
            <person name="Ramos J.L."/>
            <person name="Gallego J.R."/>
            <person name="Llorente I."/>
            <person name="Martins Dos Santos V.A."/>
            <person name="Jensen O.N."/>
            <person name="Pelaez A.I."/>
            <person name="Sanchez J."/>
            <person name="Ferrer M."/>
        </authorList>
    </citation>
    <scope>NUCLEOTIDE SEQUENCE</scope>
</reference>
<dbReference type="InterPro" id="IPR001548">
    <property type="entry name" value="Peptidase_M2"/>
</dbReference>
<organism evidence="4">
    <name type="scientific">mine drainage metagenome</name>
    <dbReference type="NCBI Taxonomy" id="410659"/>
    <lineage>
        <taxon>unclassified sequences</taxon>
        <taxon>metagenomes</taxon>
        <taxon>ecological metagenomes</taxon>
    </lineage>
</organism>
<gene>
    <name evidence="4" type="ORF">B2A_00531</name>
</gene>
<sequence length="182" mass="20448">ESLGHGIAPVGVSGGPDLTAILRARISDPREMVRFAERFFTSIGFEPLPATFWERSMFIRPKDREVVCHASAWDVDFDRDVRIKMCIEATGEEFQVIHHELGHTYYQVACRQQPFLFRDSAHDGFHEALGDLIGLSVTPAYLTRIGLREAGATPPSPIGTLLRIALDKVPFLPFSVAVDRWR</sequence>
<dbReference type="AlphaFoldDB" id="T1BEC5"/>
<reference evidence="4" key="1">
    <citation type="submission" date="2013-08" db="EMBL/GenBank/DDBJ databases">
        <authorList>
            <person name="Mendez C."/>
            <person name="Richter M."/>
            <person name="Ferrer M."/>
            <person name="Sanchez J."/>
        </authorList>
    </citation>
    <scope>NUCLEOTIDE SEQUENCE</scope>
</reference>
<dbReference type="GO" id="GO:0008237">
    <property type="term" value="F:metallopeptidase activity"/>
    <property type="evidence" value="ECO:0007669"/>
    <property type="project" value="InterPro"/>
</dbReference>
<keyword evidence="2" id="KW-1015">Disulfide bond</keyword>
<dbReference type="EC" id="3.-.-.-" evidence="4"/>
<protein>
    <submittedName>
        <fullName evidence="4">Peptidyl-dipeptidase A</fullName>
        <ecNumber evidence="4">3.-.-.-</ecNumber>
    </submittedName>
</protein>
<evidence type="ECO:0000313" key="4">
    <source>
        <dbReference type="EMBL" id="EQD68177.1"/>
    </source>
</evidence>
<evidence type="ECO:0000256" key="2">
    <source>
        <dbReference type="ARBA" id="ARBA00023157"/>
    </source>
</evidence>
<accession>T1BEC5</accession>
<feature type="non-terminal residue" evidence="4">
    <location>
        <position position="182"/>
    </location>
</feature>
<evidence type="ECO:0000256" key="3">
    <source>
        <dbReference type="ARBA" id="ARBA00023180"/>
    </source>
</evidence>
<evidence type="ECO:0000256" key="1">
    <source>
        <dbReference type="ARBA" id="ARBA00022729"/>
    </source>
</evidence>
<dbReference type="EMBL" id="AUZZ01000414">
    <property type="protein sequence ID" value="EQD68177.1"/>
    <property type="molecule type" value="Genomic_DNA"/>
</dbReference>
<keyword evidence="4" id="KW-0378">Hydrolase</keyword>
<dbReference type="GO" id="GO:0016020">
    <property type="term" value="C:membrane"/>
    <property type="evidence" value="ECO:0007669"/>
    <property type="project" value="InterPro"/>
</dbReference>
<dbReference type="PANTHER" id="PTHR10514:SF27">
    <property type="entry name" value="ANGIOTENSIN-CONVERTING ENZYME"/>
    <property type="match status" value="1"/>
</dbReference>
<dbReference type="PRINTS" id="PR00791">
    <property type="entry name" value="PEPDIPTASEA"/>
</dbReference>
<keyword evidence="3" id="KW-0325">Glycoprotein</keyword>
<dbReference type="Gene3D" id="1.10.1370.30">
    <property type="match status" value="1"/>
</dbReference>
<dbReference type="SUPFAM" id="SSF55486">
    <property type="entry name" value="Metalloproteases ('zincins'), catalytic domain"/>
    <property type="match status" value="1"/>
</dbReference>
<comment type="caution">
    <text evidence="4">The sequence shown here is derived from an EMBL/GenBank/DDBJ whole genome shotgun (WGS) entry which is preliminary data.</text>
</comment>